<dbReference type="PRINTS" id="PR00080">
    <property type="entry name" value="SDRFAMILY"/>
</dbReference>
<gene>
    <name evidence="4" type="ORF">NFG58_06540</name>
</gene>
<dbReference type="Pfam" id="PF00106">
    <property type="entry name" value="adh_short"/>
    <property type="match status" value="1"/>
</dbReference>
<accession>A0AAU7KLJ0</accession>
<dbReference type="InterPro" id="IPR020904">
    <property type="entry name" value="Sc_DH/Rdtase_CS"/>
</dbReference>
<sequence length="258" mass="26961">MKLFDLHGRKAIVTGGTRGLGLGMAEALLEAGAEVVILGSSDKVHEVASGLSTSTSACHGVVVDLASRQQRSEGFDAALAKLGGRLDILVNAAGVQRRHPSEHFPADDWEAVLEVNLTAVFELCQLAARHMLERDVEGPDGQGKIINIASLLSFFGGMTVPAYAASKGGVMQLTKALANEWAAKGINVNAIAPGYMATDMNSALLADEGRNAEITARIPAGRWGNGDDMKGPLLFLASPASDYVHGVTLPVDGGYLGR</sequence>
<evidence type="ECO:0000313" key="4">
    <source>
        <dbReference type="EMBL" id="XBO72360.1"/>
    </source>
</evidence>
<keyword evidence="2" id="KW-0560">Oxidoreductase</keyword>
<dbReference type="PRINTS" id="PR00081">
    <property type="entry name" value="GDHRDH"/>
</dbReference>
<dbReference type="Gene3D" id="3.40.50.720">
    <property type="entry name" value="NAD(P)-binding Rossmann-like Domain"/>
    <property type="match status" value="1"/>
</dbReference>
<dbReference type="RefSeq" id="WP_108131707.1">
    <property type="nucleotide sequence ID" value="NZ_CP098827.1"/>
</dbReference>
<evidence type="ECO:0000256" key="2">
    <source>
        <dbReference type="ARBA" id="ARBA00023002"/>
    </source>
</evidence>
<proteinExistence type="inferred from homology"/>
<comment type="similarity">
    <text evidence="1 3">Belongs to the short-chain dehydrogenases/reductases (SDR) family.</text>
</comment>
<dbReference type="AlphaFoldDB" id="A0AAU7KLJ0"/>
<protein>
    <submittedName>
        <fullName evidence="4">SDR family oxidoreductase</fullName>
    </submittedName>
</protein>
<name>A0AAU7KLJ0_9GAMM</name>
<dbReference type="FunFam" id="3.40.50.720:FF:000084">
    <property type="entry name" value="Short-chain dehydrogenase reductase"/>
    <property type="match status" value="1"/>
</dbReference>
<dbReference type="PROSITE" id="PS00061">
    <property type="entry name" value="ADH_SHORT"/>
    <property type="match status" value="1"/>
</dbReference>
<evidence type="ECO:0000256" key="1">
    <source>
        <dbReference type="ARBA" id="ARBA00006484"/>
    </source>
</evidence>
<dbReference type="EMBL" id="CP098827">
    <property type="protein sequence ID" value="XBO72360.1"/>
    <property type="molecule type" value="Genomic_DNA"/>
</dbReference>
<evidence type="ECO:0000256" key="3">
    <source>
        <dbReference type="RuleBase" id="RU000363"/>
    </source>
</evidence>
<dbReference type="PANTHER" id="PTHR42760:SF5">
    <property type="entry name" value="2-DEHYDRO-3-DEOXY-D-GLUCONATE 5-DEHYDROGENASE"/>
    <property type="match status" value="1"/>
</dbReference>
<organism evidence="4">
    <name type="scientific">Halomonas sp. RT37</name>
    <dbReference type="NCBI Taxonomy" id="2950872"/>
    <lineage>
        <taxon>Bacteria</taxon>
        <taxon>Pseudomonadati</taxon>
        <taxon>Pseudomonadota</taxon>
        <taxon>Gammaproteobacteria</taxon>
        <taxon>Oceanospirillales</taxon>
        <taxon>Halomonadaceae</taxon>
        <taxon>Halomonas</taxon>
    </lineage>
</organism>
<reference evidence="4" key="1">
    <citation type="submission" date="2022-06" db="EMBL/GenBank/DDBJ databases">
        <title>A novel DMS-producing enzyme.</title>
        <authorList>
            <person name="Zhang Y."/>
        </authorList>
    </citation>
    <scope>NUCLEOTIDE SEQUENCE</scope>
    <source>
        <strain evidence="4">RT37</strain>
    </source>
</reference>
<dbReference type="GO" id="GO:0016616">
    <property type="term" value="F:oxidoreductase activity, acting on the CH-OH group of donors, NAD or NADP as acceptor"/>
    <property type="evidence" value="ECO:0007669"/>
    <property type="project" value="TreeGrafter"/>
</dbReference>
<dbReference type="PANTHER" id="PTHR42760">
    <property type="entry name" value="SHORT-CHAIN DEHYDROGENASES/REDUCTASES FAMILY MEMBER"/>
    <property type="match status" value="1"/>
</dbReference>
<dbReference type="InterPro" id="IPR002347">
    <property type="entry name" value="SDR_fam"/>
</dbReference>
<dbReference type="SUPFAM" id="SSF51735">
    <property type="entry name" value="NAD(P)-binding Rossmann-fold domains"/>
    <property type="match status" value="1"/>
</dbReference>
<dbReference type="InterPro" id="IPR036291">
    <property type="entry name" value="NAD(P)-bd_dom_sf"/>
</dbReference>